<keyword evidence="2" id="KW-0732">Signal</keyword>
<dbReference type="InterPro" id="IPR050490">
    <property type="entry name" value="Bact_solute-bd_prot1"/>
</dbReference>
<sequence>MFRKGKWISLSLTLLLSFVLVLSGCGSGNNSANKPADSPSQNDKEATTGNSSDSKSEIEFMGWGGDTEKAVFEKLIASYMKKYPNKKVKYTVVPPAEYYQKLDTLIAAKKTPDVFYAGGAHFNKLVSSGVLLNLESYLNSSDAVDQNNVWKEGLDRYRYDGTNVGSGDLFGLPKDVGPWALAYNKDLFDQAGLPYPSAKAGEYTWNDLIADAKKLTVTNERGKIDTFGVAAYTLESAVWANGGDWVDTATGQITIDTPEFAEAMQFVADLSLVHKVSPSPDDEKAQNGYARFVAGKVGMFPMGPWDQPGFWDLPFGWDIAAWPASPNTGETATWLGSLGFVVSNNTEYPEDSFALAAYLSLDTDSQRENYVLGQAVPNLIDMAKGEFMEVDKSPQSRQVFIDIIEDYGRPPIEVSSKNTKWLDTFWQDASLVWNGQKTAAEFVKEEQPKLQKLYDENNK</sequence>
<feature type="signal peptide" evidence="2">
    <location>
        <begin position="1"/>
        <end position="23"/>
    </location>
</feature>
<feature type="compositionally biased region" description="Polar residues" evidence="1">
    <location>
        <begin position="30"/>
        <end position="53"/>
    </location>
</feature>
<evidence type="ECO:0000256" key="1">
    <source>
        <dbReference type="SAM" id="MobiDB-lite"/>
    </source>
</evidence>
<name>A0ABS6FN69_9BACL</name>
<accession>A0ABS6FN69</accession>
<organism evidence="3 4">
    <name type="scientific">Paenibacillus brevis</name>
    <dbReference type="NCBI Taxonomy" id="2841508"/>
    <lineage>
        <taxon>Bacteria</taxon>
        <taxon>Bacillati</taxon>
        <taxon>Bacillota</taxon>
        <taxon>Bacilli</taxon>
        <taxon>Bacillales</taxon>
        <taxon>Paenibacillaceae</taxon>
        <taxon>Paenibacillus</taxon>
    </lineage>
</organism>
<dbReference type="EMBL" id="JAHLQJ010000005">
    <property type="protein sequence ID" value="MBU5671660.1"/>
    <property type="molecule type" value="Genomic_DNA"/>
</dbReference>
<dbReference type="Proteomes" id="UP000743001">
    <property type="component" value="Unassembled WGS sequence"/>
</dbReference>
<dbReference type="PROSITE" id="PS51257">
    <property type="entry name" value="PROKAR_LIPOPROTEIN"/>
    <property type="match status" value="1"/>
</dbReference>
<feature type="chain" id="PRO_5046347396" evidence="2">
    <location>
        <begin position="24"/>
        <end position="459"/>
    </location>
</feature>
<dbReference type="PANTHER" id="PTHR43649:SF12">
    <property type="entry name" value="DIACETYLCHITOBIOSE BINDING PROTEIN DASA"/>
    <property type="match status" value="1"/>
</dbReference>
<dbReference type="InterPro" id="IPR006059">
    <property type="entry name" value="SBP"/>
</dbReference>
<proteinExistence type="predicted"/>
<evidence type="ECO:0000313" key="3">
    <source>
        <dbReference type="EMBL" id="MBU5671660.1"/>
    </source>
</evidence>
<dbReference type="Pfam" id="PF01547">
    <property type="entry name" value="SBP_bac_1"/>
    <property type="match status" value="1"/>
</dbReference>
<evidence type="ECO:0000313" key="4">
    <source>
        <dbReference type="Proteomes" id="UP000743001"/>
    </source>
</evidence>
<reference evidence="3 4" key="1">
    <citation type="submission" date="2021-06" db="EMBL/GenBank/DDBJ databases">
        <authorList>
            <person name="Sun Q."/>
            <person name="Li D."/>
        </authorList>
    </citation>
    <scope>NUCLEOTIDE SEQUENCE [LARGE SCALE GENOMIC DNA]</scope>
    <source>
        <strain evidence="3 4">MSJ-6</strain>
    </source>
</reference>
<dbReference type="CDD" id="cd13585">
    <property type="entry name" value="PBP2_TMBP_like"/>
    <property type="match status" value="1"/>
</dbReference>
<protein>
    <submittedName>
        <fullName evidence="3">Sugar ABC transporter substrate-binding protein</fullName>
    </submittedName>
</protein>
<evidence type="ECO:0000256" key="2">
    <source>
        <dbReference type="SAM" id="SignalP"/>
    </source>
</evidence>
<feature type="region of interest" description="Disordered" evidence="1">
    <location>
        <begin position="30"/>
        <end position="56"/>
    </location>
</feature>
<comment type="caution">
    <text evidence="3">The sequence shown here is derived from an EMBL/GenBank/DDBJ whole genome shotgun (WGS) entry which is preliminary data.</text>
</comment>
<gene>
    <name evidence="3" type="ORF">KQJ23_07410</name>
</gene>
<dbReference type="RefSeq" id="WP_216478225.1">
    <property type="nucleotide sequence ID" value="NZ_JAHLQJ010000005.1"/>
</dbReference>
<dbReference type="PANTHER" id="PTHR43649">
    <property type="entry name" value="ARABINOSE-BINDING PROTEIN-RELATED"/>
    <property type="match status" value="1"/>
</dbReference>
<keyword evidence="4" id="KW-1185">Reference proteome</keyword>